<dbReference type="Proteomes" id="UP001064048">
    <property type="component" value="Chromosome 21"/>
</dbReference>
<keyword evidence="2" id="KW-1185">Reference proteome</keyword>
<protein>
    <submittedName>
        <fullName evidence="1">Uncharacterized protein</fullName>
    </submittedName>
</protein>
<sequence length="347" mass="38256">MEHKQEKGKIIAPKYPCAGCRGDYSDDPKNTISCKVKNCAKVYHNSCINADKLTPEQIKSWVCPDCKASTKKGGDNSSTPVRSTAAPDAAQIKLLRSDVSTIQSQITAVLQTLVQYTDRLDVVSNKIEATEVRLKLVEEQQLHNASLQETVDRLQFQLNAQEQTLLRNDVEIVGCPESLNENPVHLALTTAAKVGYALSEADIDGAWRTGPRVIPAGNGNSRAHARPIAIRFTRRASRDAFLKAAKSRRNVTSADLVDHVDAPVKIYVNERLSRSNRHLFRVTRQRATVAKFKRCWTSHGSVYVRRHDSSPAIHVRNLDDLDRVFGDCDPAAGPGRAGAAITNGDKL</sequence>
<gene>
    <name evidence="1" type="ORF">MSG28_012259</name>
</gene>
<reference evidence="1 2" key="1">
    <citation type="journal article" date="2022" name="Genome Biol. Evol.">
        <title>The Spruce Budworm Genome: Reconstructing the Evolutionary History of Antifreeze Proteins.</title>
        <authorList>
            <person name="Beliveau C."/>
            <person name="Gagne P."/>
            <person name="Picq S."/>
            <person name="Vernygora O."/>
            <person name="Keeling C.I."/>
            <person name="Pinkney K."/>
            <person name="Doucet D."/>
            <person name="Wen F."/>
            <person name="Johnston J.S."/>
            <person name="Maaroufi H."/>
            <person name="Boyle B."/>
            <person name="Laroche J."/>
            <person name="Dewar K."/>
            <person name="Juretic N."/>
            <person name="Blackburn G."/>
            <person name="Nisole A."/>
            <person name="Brunet B."/>
            <person name="Brandao M."/>
            <person name="Lumley L."/>
            <person name="Duan J."/>
            <person name="Quan G."/>
            <person name="Lucarotti C.J."/>
            <person name="Roe A.D."/>
            <person name="Sperling F.A.H."/>
            <person name="Levesque R.C."/>
            <person name="Cusson M."/>
        </authorList>
    </citation>
    <scope>NUCLEOTIDE SEQUENCE [LARGE SCALE GENOMIC DNA]</scope>
    <source>
        <strain evidence="1">Glfc:IPQL:Cfum</strain>
    </source>
</reference>
<evidence type="ECO:0000313" key="1">
    <source>
        <dbReference type="EMBL" id="KAI8434129.1"/>
    </source>
</evidence>
<comment type="caution">
    <text evidence="1">The sequence shown here is derived from an EMBL/GenBank/DDBJ whole genome shotgun (WGS) entry which is preliminary data.</text>
</comment>
<name>A0ACC0KCG0_CHOFU</name>
<proteinExistence type="predicted"/>
<organism evidence="1 2">
    <name type="scientific">Choristoneura fumiferana</name>
    <name type="common">Spruce budworm moth</name>
    <name type="synonym">Archips fumiferana</name>
    <dbReference type="NCBI Taxonomy" id="7141"/>
    <lineage>
        <taxon>Eukaryota</taxon>
        <taxon>Metazoa</taxon>
        <taxon>Ecdysozoa</taxon>
        <taxon>Arthropoda</taxon>
        <taxon>Hexapoda</taxon>
        <taxon>Insecta</taxon>
        <taxon>Pterygota</taxon>
        <taxon>Neoptera</taxon>
        <taxon>Endopterygota</taxon>
        <taxon>Lepidoptera</taxon>
        <taxon>Glossata</taxon>
        <taxon>Ditrysia</taxon>
        <taxon>Tortricoidea</taxon>
        <taxon>Tortricidae</taxon>
        <taxon>Tortricinae</taxon>
        <taxon>Choristoneura</taxon>
    </lineage>
</organism>
<dbReference type="EMBL" id="CM046121">
    <property type="protein sequence ID" value="KAI8434129.1"/>
    <property type="molecule type" value="Genomic_DNA"/>
</dbReference>
<evidence type="ECO:0000313" key="2">
    <source>
        <dbReference type="Proteomes" id="UP001064048"/>
    </source>
</evidence>
<accession>A0ACC0KCG0</accession>